<dbReference type="GO" id="GO:0003700">
    <property type="term" value="F:DNA-binding transcription factor activity"/>
    <property type="evidence" value="ECO:0007669"/>
    <property type="project" value="TreeGrafter"/>
</dbReference>
<dbReference type="SUPFAM" id="SSF47413">
    <property type="entry name" value="lambda repressor-like DNA-binding domains"/>
    <property type="match status" value="1"/>
</dbReference>
<dbReference type="PANTHER" id="PTHR46797">
    <property type="entry name" value="HTH-TYPE TRANSCRIPTIONAL REGULATOR"/>
    <property type="match status" value="1"/>
</dbReference>
<accession>A0A413QQ13</accession>
<dbReference type="Pfam" id="PF01381">
    <property type="entry name" value="HTH_3"/>
    <property type="match status" value="1"/>
</dbReference>
<dbReference type="RefSeq" id="WP_118343076.1">
    <property type="nucleotide sequence ID" value="NZ_QSEY01000039.1"/>
</dbReference>
<dbReference type="EMBL" id="QSEN01000025">
    <property type="protein sequence ID" value="RGZ74280.1"/>
    <property type="molecule type" value="Genomic_DNA"/>
</dbReference>
<protein>
    <submittedName>
        <fullName evidence="4">XRE family transcriptional regulator</fullName>
    </submittedName>
</protein>
<reference evidence="5 6" key="1">
    <citation type="submission" date="2018-08" db="EMBL/GenBank/DDBJ databases">
        <title>A genome reference for cultivated species of the human gut microbiota.</title>
        <authorList>
            <person name="Zou Y."/>
            <person name="Xue W."/>
            <person name="Luo G."/>
        </authorList>
    </citation>
    <scope>NUCLEOTIDE SEQUENCE [LARGE SCALE GENOMIC DNA]</scope>
    <source>
        <strain evidence="4 6">AM44-1AT</strain>
        <strain evidence="3 5">AM48-7</strain>
    </source>
</reference>
<keyword evidence="1" id="KW-0238">DNA-binding</keyword>
<dbReference type="GO" id="GO:0003677">
    <property type="term" value="F:DNA binding"/>
    <property type="evidence" value="ECO:0007669"/>
    <property type="project" value="UniProtKB-KW"/>
</dbReference>
<dbReference type="PROSITE" id="PS50943">
    <property type="entry name" value="HTH_CROC1"/>
    <property type="match status" value="1"/>
</dbReference>
<evidence type="ECO:0000313" key="6">
    <source>
        <dbReference type="Proteomes" id="UP000286341"/>
    </source>
</evidence>
<dbReference type="SMART" id="SM00530">
    <property type="entry name" value="HTH_XRE"/>
    <property type="match status" value="1"/>
</dbReference>
<dbReference type="PANTHER" id="PTHR46797:SF1">
    <property type="entry name" value="METHYLPHOSPHONATE SYNTHASE"/>
    <property type="match status" value="1"/>
</dbReference>
<name>A0A413QQ13_9FIRM</name>
<gene>
    <name evidence="4" type="ORF">DW948_15265</name>
    <name evidence="3" type="ORF">DW975_11895</name>
</gene>
<dbReference type="GO" id="GO:0005829">
    <property type="term" value="C:cytosol"/>
    <property type="evidence" value="ECO:0007669"/>
    <property type="project" value="TreeGrafter"/>
</dbReference>
<proteinExistence type="predicted"/>
<dbReference type="InterPro" id="IPR010982">
    <property type="entry name" value="Lambda_DNA-bd_dom_sf"/>
</dbReference>
<dbReference type="Proteomes" id="UP000283431">
    <property type="component" value="Unassembled WGS sequence"/>
</dbReference>
<dbReference type="AlphaFoldDB" id="A0A413QQ13"/>
<evidence type="ECO:0000313" key="4">
    <source>
        <dbReference type="EMBL" id="RHA08619.1"/>
    </source>
</evidence>
<dbReference type="InterPro" id="IPR050807">
    <property type="entry name" value="TransReg_Diox_bact_type"/>
</dbReference>
<dbReference type="Proteomes" id="UP000286341">
    <property type="component" value="Unassembled WGS sequence"/>
</dbReference>
<dbReference type="Gene3D" id="1.10.260.40">
    <property type="entry name" value="lambda repressor-like DNA-binding domains"/>
    <property type="match status" value="1"/>
</dbReference>
<evidence type="ECO:0000313" key="5">
    <source>
        <dbReference type="Proteomes" id="UP000283431"/>
    </source>
</evidence>
<dbReference type="CDD" id="cd00093">
    <property type="entry name" value="HTH_XRE"/>
    <property type="match status" value="1"/>
</dbReference>
<comment type="caution">
    <text evidence="4">The sequence shown here is derived from an EMBL/GenBank/DDBJ whole genome shotgun (WGS) entry which is preliminary data.</text>
</comment>
<dbReference type="EMBL" id="QSFB01000039">
    <property type="protein sequence ID" value="RHA08619.1"/>
    <property type="molecule type" value="Genomic_DNA"/>
</dbReference>
<evidence type="ECO:0000259" key="2">
    <source>
        <dbReference type="PROSITE" id="PS50943"/>
    </source>
</evidence>
<organism evidence="4 6">
    <name type="scientific">Agathobacter rectalis</name>
    <dbReference type="NCBI Taxonomy" id="39491"/>
    <lineage>
        <taxon>Bacteria</taxon>
        <taxon>Bacillati</taxon>
        <taxon>Bacillota</taxon>
        <taxon>Clostridia</taxon>
        <taxon>Lachnospirales</taxon>
        <taxon>Lachnospiraceae</taxon>
        <taxon>Agathobacter</taxon>
    </lineage>
</organism>
<dbReference type="InterPro" id="IPR001387">
    <property type="entry name" value="Cro/C1-type_HTH"/>
</dbReference>
<feature type="domain" description="HTH cro/C1-type" evidence="2">
    <location>
        <begin position="24"/>
        <end position="79"/>
    </location>
</feature>
<evidence type="ECO:0000256" key="1">
    <source>
        <dbReference type="ARBA" id="ARBA00023125"/>
    </source>
</evidence>
<sequence>MESWITIEDQKTWTEINNDIAQKIVRLRKRKKITQKQLAARSGVSLGSLKRFEQSGEISLQSLTKIAIALDVENELEDLFNNVPFASIEEVINEQTK</sequence>
<evidence type="ECO:0000313" key="3">
    <source>
        <dbReference type="EMBL" id="RGZ74280.1"/>
    </source>
</evidence>